<dbReference type="InterPro" id="IPR029060">
    <property type="entry name" value="PIN-like_dom_sf"/>
</dbReference>
<dbReference type="Gene3D" id="3.40.50.1010">
    <property type="entry name" value="5'-nuclease"/>
    <property type="match status" value="1"/>
</dbReference>
<keyword evidence="11" id="KW-0342">GTP-binding</keyword>
<dbReference type="GO" id="GO:0001731">
    <property type="term" value="P:formation of translation preinitiation complex"/>
    <property type="evidence" value="ECO:0007669"/>
    <property type="project" value="TreeGrafter"/>
</dbReference>
<protein>
    <recommendedName>
        <fullName evidence="13">Small ribosomal subunit protein eS6</fullName>
        <ecNumber evidence="3">3.6.5.3</ecNumber>
    </recommendedName>
    <alternativeName>
        <fullName evidence="14">40S ribosomal protein S6</fullName>
    </alternativeName>
</protein>
<comment type="similarity">
    <text evidence="2">Belongs to the eukaryotic ribosomal protein eS6 family.</text>
</comment>
<dbReference type="AlphaFoldDB" id="A0AA35SHB5"/>
<dbReference type="InterPro" id="IPR044127">
    <property type="entry name" value="eIF2g_dom_2"/>
</dbReference>
<evidence type="ECO:0000256" key="3">
    <source>
        <dbReference type="ARBA" id="ARBA00011986"/>
    </source>
</evidence>
<dbReference type="Pfam" id="PF09173">
    <property type="entry name" value="eIF2_C"/>
    <property type="match status" value="1"/>
</dbReference>
<dbReference type="GO" id="GO:0046872">
    <property type="term" value="F:metal ion binding"/>
    <property type="evidence" value="ECO:0007669"/>
    <property type="project" value="UniProtKB-KW"/>
</dbReference>
<dbReference type="InterPro" id="IPR018282">
    <property type="entry name" value="Ribosomal_eS6_CS"/>
</dbReference>
<dbReference type="CDD" id="cd03688">
    <property type="entry name" value="eIF2_gamma_II"/>
    <property type="match status" value="1"/>
</dbReference>
<dbReference type="Pfam" id="PF01092">
    <property type="entry name" value="Ribosomal_S6e"/>
    <property type="match status" value="1"/>
</dbReference>
<dbReference type="PROSITE" id="PS00578">
    <property type="entry name" value="RIBOSOMAL_S6E"/>
    <property type="match status" value="1"/>
</dbReference>
<dbReference type="CDD" id="cd01888">
    <property type="entry name" value="eIF2_gamma"/>
    <property type="match status" value="1"/>
</dbReference>
<evidence type="ECO:0000256" key="12">
    <source>
        <dbReference type="ARBA" id="ARBA00023274"/>
    </source>
</evidence>
<keyword evidence="12" id="KW-0687">Ribonucleoprotein</keyword>
<evidence type="ECO:0000256" key="13">
    <source>
        <dbReference type="ARBA" id="ARBA00035278"/>
    </source>
</evidence>
<name>A0AA35SHB5_GEOBA</name>
<evidence type="ECO:0000256" key="2">
    <source>
        <dbReference type="ARBA" id="ARBA00009312"/>
    </source>
</evidence>
<evidence type="ECO:0000259" key="16">
    <source>
        <dbReference type="PROSITE" id="PS51722"/>
    </source>
</evidence>
<dbReference type="PANTHER" id="PTHR42854">
    <property type="entry name" value="EUKARYOTIC TRANSLATION INITIATION FACTOR 2 SUBUNIT 3 FAMILY MEMBER"/>
    <property type="match status" value="1"/>
</dbReference>
<evidence type="ECO:0000256" key="11">
    <source>
        <dbReference type="ARBA" id="ARBA00023134"/>
    </source>
</evidence>
<keyword evidence="9" id="KW-0648">Protein biosynthesis</keyword>
<dbReference type="InterPro" id="IPR009001">
    <property type="entry name" value="Transl_elong_EF1A/Init_IF2_C"/>
</dbReference>
<organism evidence="17 18">
    <name type="scientific">Geodia barretti</name>
    <name type="common">Barrett's horny sponge</name>
    <dbReference type="NCBI Taxonomy" id="519541"/>
    <lineage>
        <taxon>Eukaryota</taxon>
        <taxon>Metazoa</taxon>
        <taxon>Porifera</taxon>
        <taxon>Demospongiae</taxon>
        <taxon>Heteroscleromorpha</taxon>
        <taxon>Tetractinellida</taxon>
        <taxon>Astrophorina</taxon>
        <taxon>Geodiidae</taxon>
        <taxon>Geodia</taxon>
    </lineage>
</organism>
<dbReference type="InterPro" id="IPR027417">
    <property type="entry name" value="P-loop_NTPase"/>
</dbReference>
<dbReference type="GO" id="GO:0000049">
    <property type="term" value="F:tRNA binding"/>
    <property type="evidence" value="ECO:0007669"/>
    <property type="project" value="InterPro"/>
</dbReference>
<dbReference type="GO" id="GO:0005840">
    <property type="term" value="C:ribosome"/>
    <property type="evidence" value="ECO:0007669"/>
    <property type="project" value="UniProtKB-KW"/>
</dbReference>
<evidence type="ECO:0000256" key="14">
    <source>
        <dbReference type="ARBA" id="ARBA00035403"/>
    </source>
</evidence>
<keyword evidence="6" id="KW-0547">Nucleotide-binding</keyword>
<gene>
    <name evidence="17" type="ORF">GBAR_LOCUS16448</name>
</gene>
<dbReference type="Gene3D" id="3.40.50.300">
    <property type="entry name" value="P-loop containing nucleotide triphosphate hydrolases"/>
    <property type="match status" value="1"/>
</dbReference>
<keyword evidence="18" id="KW-1185">Reference proteome</keyword>
<dbReference type="Proteomes" id="UP001174909">
    <property type="component" value="Unassembled WGS sequence"/>
</dbReference>
<dbReference type="PRINTS" id="PR00315">
    <property type="entry name" value="ELONGATNFCT"/>
</dbReference>
<keyword evidence="8" id="KW-0460">Magnesium</keyword>
<proteinExistence type="inferred from homology"/>
<dbReference type="InterPro" id="IPR009000">
    <property type="entry name" value="Transl_B-barrel_sf"/>
</dbReference>
<evidence type="ECO:0000313" key="17">
    <source>
        <dbReference type="EMBL" id="CAI8028922.1"/>
    </source>
</evidence>
<dbReference type="InterPro" id="IPR000795">
    <property type="entry name" value="T_Tr_GTP-bd_dom"/>
</dbReference>
<comment type="caution">
    <text evidence="17">The sequence shown here is derived from an EMBL/GenBank/DDBJ whole genome shotgun (WGS) entry which is preliminary data.</text>
</comment>
<dbReference type="GO" id="GO:0003735">
    <property type="term" value="F:structural constituent of ribosome"/>
    <property type="evidence" value="ECO:0007669"/>
    <property type="project" value="InterPro"/>
</dbReference>
<dbReference type="GO" id="GO:0005525">
    <property type="term" value="F:GTP binding"/>
    <property type="evidence" value="ECO:0007669"/>
    <property type="project" value="UniProtKB-KW"/>
</dbReference>
<feature type="domain" description="Tr-type G" evidence="16">
    <location>
        <begin position="133"/>
        <end position="330"/>
    </location>
</feature>
<comment type="similarity">
    <text evidence="1">Belongs to the TRAFAC class translation factor GTPase superfamily. Classic translation factor GTPase family. EF-Tu/EF-1A subfamily.</text>
</comment>
<dbReference type="InterPro" id="IPR015256">
    <property type="entry name" value="eIF2g_C"/>
</dbReference>
<evidence type="ECO:0000313" key="18">
    <source>
        <dbReference type="Proteomes" id="UP001174909"/>
    </source>
</evidence>
<dbReference type="SUPFAM" id="SSF50447">
    <property type="entry name" value="Translation proteins"/>
    <property type="match status" value="1"/>
</dbReference>
<dbReference type="SUPFAM" id="SSF52540">
    <property type="entry name" value="P-loop containing nucleoside triphosphate hydrolases"/>
    <property type="match status" value="1"/>
</dbReference>
<dbReference type="Pfam" id="PF00009">
    <property type="entry name" value="GTP_EFTU"/>
    <property type="match status" value="1"/>
</dbReference>
<evidence type="ECO:0000256" key="10">
    <source>
        <dbReference type="ARBA" id="ARBA00022980"/>
    </source>
</evidence>
<evidence type="ECO:0000256" key="9">
    <source>
        <dbReference type="ARBA" id="ARBA00022917"/>
    </source>
</evidence>
<dbReference type="FunFam" id="2.40.30.10:FF:000009">
    <property type="entry name" value="Eukaryotic translation initiation factor 2 subunit gamma"/>
    <property type="match status" value="1"/>
</dbReference>
<dbReference type="SMART" id="SM01405">
    <property type="entry name" value="Ribosomal_S6e"/>
    <property type="match status" value="1"/>
</dbReference>
<dbReference type="EMBL" id="CASHTH010002369">
    <property type="protein sequence ID" value="CAI8028922.1"/>
    <property type="molecule type" value="Genomic_DNA"/>
</dbReference>
<evidence type="ECO:0000256" key="5">
    <source>
        <dbReference type="ARBA" id="ARBA00022723"/>
    </source>
</evidence>
<evidence type="ECO:0000256" key="8">
    <source>
        <dbReference type="ARBA" id="ARBA00022842"/>
    </source>
</evidence>
<keyword evidence="4 17" id="KW-0396">Initiation factor</keyword>
<dbReference type="InterPro" id="IPR050543">
    <property type="entry name" value="eIF2G"/>
</dbReference>
<evidence type="ECO:0000256" key="15">
    <source>
        <dbReference type="ARBA" id="ARBA00048107"/>
    </source>
</evidence>
<keyword evidence="10" id="KW-0689">Ribosomal protein</keyword>
<dbReference type="GO" id="GO:0003743">
    <property type="term" value="F:translation initiation factor activity"/>
    <property type="evidence" value="ECO:0007669"/>
    <property type="project" value="UniProtKB-KW"/>
</dbReference>
<dbReference type="GO" id="GO:0005829">
    <property type="term" value="C:cytosol"/>
    <property type="evidence" value="ECO:0007669"/>
    <property type="project" value="TreeGrafter"/>
</dbReference>
<evidence type="ECO:0000256" key="6">
    <source>
        <dbReference type="ARBA" id="ARBA00022741"/>
    </source>
</evidence>
<dbReference type="NCBIfam" id="TIGR03680">
    <property type="entry name" value="eif2g_arch"/>
    <property type="match status" value="1"/>
</dbReference>
<evidence type="ECO:0000256" key="1">
    <source>
        <dbReference type="ARBA" id="ARBA00007249"/>
    </source>
</evidence>
<keyword evidence="7" id="KW-0378">Hydrolase</keyword>
<dbReference type="InterPro" id="IPR001377">
    <property type="entry name" value="Ribosomal_eS6"/>
</dbReference>
<reference evidence="17" key="1">
    <citation type="submission" date="2023-03" db="EMBL/GenBank/DDBJ databases">
        <authorList>
            <person name="Steffen K."/>
            <person name="Cardenas P."/>
        </authorList>
    </citation>
    <scope>NUCLEOTIDE SEQUENCE</scope>
</reference>
<sequence length="617" mass="66085">MTDFKLTISDSKGRSITKELRDNEGSALLGQTIGSKVDAAVASFAGQMRITGGSDRSGVPMRQDVHGSARKYVLLSKGVGLQDAEKGKRVRKLIRGNQVSEETYQINCRLDGQLPEERGADAAPSKKEEYGYQPCVNIGTAGHVDHGKTTLIQSLTGQWTSVHSQELKRGITIRVGYSDAAFYKCPSCEDPLGYSTRPECPGCGSKSELSRVVSFVDSPGHESLMANMLSGSALMDGALLLVAANEKVPKPQTKEHLLALQTLGITQIVTIQNKVDLVSYTDAMANYNDIAAFVNGTGASGSPIIPISAQSNLNTDALIGMIESTIKTPIRDEKSSTVMHVLRSFDVNRPGSRITDIKGGVVGGSLTEGTLKIGDEIEIKPGIVTTKRGAYEPILTEVVSLGTSAGTVESVRPGGLVAVGTRLDPAIARRDSLVGSVIGRPGTLPENSTGAQITVSLFDAVVGATDETKVAPIQNGEALRLNIGTAPVLSKVTKVRNENISVELRRPVCIFERIRNIDTFEAEIGPVRFAVPTCALSELNRLMDDPRRAPEISAVLERARRMDIIEMDGDFADREILRHVKQNGGIVATMDRGLKRGVKRSGGSVISMSRDRVVLEP</sequence>
<dbReference type="NCBIfam" id="NF003077">
    <property type="entry name" value="PRK04000.1"/>
    <property type="match status" value="1"/>
</dbReference>
<dbReference type="GO" id="GO:1990904">
    <property type="term" value="C:ribonucleoprotein complex"/>
    <property type="evidence" value="ECO:0007669"/>
    <property type="project" value="UniProtKB-KW"/>
</dbReference>
<keyword evidence="5" id="KW-0479">Metal-binding</keyword>
<dbReference type="EC" id="3.6.5.3" evidence="3"/>
<dbReference type="HAMAP" id="MF_00512">
    <property type="entry name" value="Ribosomal_eS6"/>
    <property type="match status" value="1"/>
</dbReference>
<dbReference type="InterPro" id="IPR044128">
    <property type="entry name" value="eIF2g_GTP-bd"/>
</dbReference>
<dbReference type="InterPro" id="IPR022424">
    <property type="entry name" value="TIF2_gsu"/>
</dbReference>
<comment type="catalytic activity">
    <reaction evidence="15">
        <text>GTP + H2O = GDP + phosphate + H(+)</text>
        <dbReference type="Rhea" id="RHEA:19669"/>
        <dbReference type="ChEBI" id="CHEBI:15377"/>
        <dbReference type="ChEBI" id="CHEBI:15378"/>
        <dbReference type="ChEBI" id="CHEBI:37565"/>
        <dbReference type="ChEBI" id="CHEBI:43474"/>
        <dbReference type="ChEBI" id="CHEBI:58189"/>
        <dbReference type="EC" id="3.6.5.3"/>
    </reaction>
</comment>
<dbReference type="Gene3D" id="2.40.30.10">
    <property type="entry name" value="Translation factors"/>
    <property type="match status" value="1"/>
</dbReference>
<dbReference type="SUPFAM" id="SSF50465">
    <property type="entry name" value="EF-Tu/eEF-1alpha/eIF2-gamma C-terminal domain"/>
    <property type="match status" value="1"/>
</dbReference>
<evidence type="ECO:0000256" key="4">
    <source>
        <dbReference type="ARBA" id="ARBA00022540"/>
    </source>
</evidence>
<accession>A0AA35SHB5</accession>
<dbReference type="PANTHER" id="PTHR42854:SF3">
    <property type="entry name" value="EUKARYOTIC TRANSLATION INITIATION FACTOR 2 SUBUNIT 3-RELATED"/>
    <property type="match status" value="1"/>
</dbReference>
<dbReference type="SUPFAM" id="SSF88723">
    <property type="entry name" value="PIN domain-like"/>
    <property type="match status" value="1"/>
</dbReference>
<dbReference type="GO" id="GO:0003924">
    <property type="term" value="F:GTPase activity"/>
    <property type="evidence" value="ECO:0007669"/>
    <property type="project" value="InterPro"/>
</dbReference>
<dbReference type="PROSITE" id="PS51722">
    <property type="entry name" value="G_TR_2"/>
    <property type="match status" value="1"/>
</dbReference>
<evidence type="ECO:0000256" key="7">
    <source>
        <dbReference type="ARBA" id="ARBA00022801"/>
    </source>
</evidence>
<dbReference type="InterPro" id="IPR020924">
    <property type="entry name" value="Ribosomal_eS6_arc"/>
</dbReference>